<dbReference type="GO" id="GO:0005576">
    <property type="term" value="C:extracellular region"/>
    <property type="evidence" value="ECO:0007669"/>
    <property type="project" value="UniProtKB-SubCell"/>
</dbReference>
<dbReference type="Proteomes" id="UP000268350">
    <property type="component" value="Unassembled WGS sequence"/>
</dbReference>
<dbReference type="AlphaFoldDB" id="A0A3B0JXY6"/>
<accession>A0A3B0JXY6</accession>
<reference evidence="9" key="1">
    <citation type="submission" date="2018-01" db="EMBL/GenBank/DDBJ databases">
        <authorList>
            <person name="Alioto T."/>
            <person name="Alioto T."/>
        </authorList>
    </citation>
    <scope>NUCLEOTIDE SEQUENCE [LARGE SCALE GENOMIC DNA]</scope>
</reference>
<gene>
    <name evidence="8" type="ORF">DGUA_6G009228</name>
</gene>
<feature type="region of interest" description="Disordered" evidence="6">
    <location>
        <begin position="46"/>
        <end position="81"/>
    </location>
</feature>
<evidence type="ECO:0000256" key="6">
    <source>
        <dbReference type="SAM" id="MobiDB-lite"/>
    </source>
</evidence>
<protein>
    <recommendedName>
        <fullName evidence="7">Pleiotrophin/Midkine C-terminal domain-containing protein</fullName>
    </recommendedName>
</protein>
<evidence type="ECO:0000256" key="5">
    <source>
        <dbReference type="ARBA" id="ARBA00023157"/>
    </source>
</evidence>
<organism evidence="8 9">
    <name type="scientific">Drosophila guanche</name>
    <name type="common">Fruit fly</name>
    <dbReference type="NCBI Taxonomy" id="7266"/>
    <lineage>
        <taxon>Eukaryota</taxon>
        <taxon>Metazoa</taxon>
        <taxon>Ecdysozoa</taxon>
        <taxon>Arthropoda</taxon>
        <taxon>Hexapoda</taxon>
        <taxon>Insecta</taxon>
        <taxon>Pterygota</taxon>
        <taxon>Neoptera</taxon>
        <taxon>Endopterygota</taxon>
        <taxon>Diptera</taxon>
        <taxon>Brachycera</taxon>
        <taxon>Muscomorpha</taxon>
        <taxon>Ephydroidea</taxon>
        <taxon>Drosophilidae</taxon>
        <taxon>Drosophila</taxon>
        <taxon>Sophophora</taxon>
    </lineage>
</organism>
<comment type="subcellular location">
    <subcellularLocation>
        <location evidence="1">Secreted</location>
    </subcellularLocation>
</comment>
<evidence type="ECO:0000256" key="1">
    <source>
        <dbReference type="ARBA" id="ARBA00004613"/>
    </source>
</evidence>
<evidence type="ECO:0000256" key="2">
    <source>
        <dbReference type="ARBA" id="ARBA00005403"/>
    </source>
</evidence>
<dbReference type="GO" id="GO:0048332">
    <property type="term" value="P:mesoderm morphogenesis"/>
    <property type="evidence" value="ECO:0007669"/>
    <property type="project" value="TreeGrafter"/>
</dbReference>
<sequence length="81" mass="9226">MNWLSYNTACRYEKGSWSECATGQMTRADKLKASSDPSCEATRVIKKNCKPGKSKDKSAKEQRKNKDKGNFFKKLSKKQSK</sequence>
<name>A0A3B0JXY6_DROGU</name>
<evidence type="ECO:0000313" key="8">
    <source>
        <dbReference type="EMBL" id="SPP86925.1"/>
    </source>
</evidence>
<dbReference type="PANTHER" id="PTHR21050:SF1">
    <property type="entry name" value="MIDKINE AND PLEIOTROPHIN 1, ISOFORM A-RELATED"/>
    <property type="match status" value="1"/>
</dbReference>
<evidence type="ECO:0000313" key="9">
    <source>
        <dbReference type="Proteomes" id="UP000268350"/>
    </source>
</evidence>
<dbReference type="FunFam" id="2.30.90.10:FF:000001">
    <property type="entry name" value="Pleiotrophin"/>
    <property type="match status" value="1"/>
</dbReference>
<feature type="domain" description="Pleiotrophin/Midkine C-terminal" evidence="7">
    <location>
        <begin position="8"/>
        <end position="69"/>
    </location>
</feature>
<feature type="compositionally biased region" description="Basic and acidic residues" evidence="6">
    <location>
        <begin position="53"/>
        <end position="70"/>
    </location>
</feature>
<dbReference type="EMBL" id="OUUW01000012">
    <property type="protein sequence ID" value="SPP86925.1"/>
    <property type="molecule type" value="Genomic_DNA"/>
</dbReference>
<keyword evidence="3" id="KW-0964">Secreted</keyword>
<keyword evidence="9" id="KW-1185">Reference proteome</keyword>
<keyword evidence="4" id="KW-0732">Signal</keyword>
<keyword evidence="5" id="KW-1015">Disulfide bond</keyword>
<dbReference type="PANTHER" id="PTHR21050">
    <property type="entry name" value="MIDKINE AND PLEIOTROPHIN 1, ISOFORM A-RELATED"/>
    <property type="match status" value="1"/>
</dbReference>
<evidence type="ECO:0000256" key="3">
    <source>
        <dbReference type="ARBA" id="ARBA00022525"/>
    </source>
</evidence>
<comment type="similarity">
    <text evidence="2">Belongs to the pleiotrophin family.</text>
</comment>
<dbReference type="GO" id="GO:0008083">
    <property type="term" value="F:growth factor activity"/>
    <property type="evidence" value="ECO:0007669"/>
    <property type="project" value="InterPro"/>
</dbReference>
<dbReference type="Pfam" id="PF01091">
    <property type="entry name" value="PTN_MK_C"/>
    <property type="match status" value="1"/>
</dbReference>
<evidence type="ECO:0000259" key="7">
    <source>
        <dbReference type="Pfam" id="PF01091"/>
    </source>
</evidence>
<dbReference type="Gene3D" id="2.30.90.10">
    <property type="entry name" value="Heparin-binding Growth Factor, Midkine, Chain A- C-terminal Domain"/>
    <property type="match status" value="1"/>
</dbReference>
<dbReference type="InterPro" id="IPR020090">
    <property type="entry name" value="PTN/MK_C_dom"/>
</dbReference>
<dbReference type="InterPro" id="IPR038130">
    <property type="entry name" value="PTN/MK_C_dom_sf"/>
</dbReference>
<proteinExistence type="inferred from homology"/>
<dbReference type="OrthoDB" id="8818336at2759"/>
<dbReference type="GO" id="GO:0008201">
    <property type="term" value="F:heparin binding"/>
    <property type="evidence" value="ECO:0007669"/>
    <property type="project" value="TreeGrafter"/>
</dbReference>
<evidence type="ECO:0000256" key="4">
    <source>
        <dbReference type="ARBA" id="ARBA00022729"/>
    </source>
</evidence>